<dbReference type="InterPro" id="IPR008906">
    <property type="entry name" value="HATC_C_dom"/>
</dbReference>
<organism evidence="3 4">
    <name type="scientific">Mycena rosella</name>
    <name type="common">Pink bonnet</name>
    <name type="synonym">Agaricus rosellus</name>
    <dbReference type="NCBI Taxonomy" id="1033263"/>
    <lineage>
        <taxon>Eukaryota</taxon>
        <taxon>Fungi</taxon>
        <taxon>Dikarya</taxon>
        <taxon>Basidiomycota</taxon>
        <taxon>Agaricomycotina</taxon>
        <taxon>Agaricomycetes</taxon>
        <taxon>Agaricomycetidae</taxon>
        <taxon>Agaricales</taxon>
        <taxon>Marasmiineae</taxon>
        <taxon>Mycenaceae</taxon>
        <taxon>Mycena</taxon>
    </lineage>
</organism>
<accession>A0AAD7M7W3</accession>
<dbReference type="Pfam" id="PF05699">
    <property type="entry name" value="Dimer_Tnp_hAT"/>
    <property type="match status" value="1"/>
</dbReference>
<name>A0AAD7M7W3_MYCRO</name>
<dbReference type="AlphaFoldDB" id="A0AAD7M7W3"/>
<proteinExistence type="predicted"/>
<evidence type="ECO:0000256" key="1">
    <source>
        <dbReference type="SAM" id="MobiDB-lite"/>
    </source>
</evidence>
<dbReference type="EMBL" id="JARKIE010000009">
    <property type="protein sequence ID" value="KAJ7705054.1"/>
    <property type="molecule type" value="Genomic_DNA"/>
</dbReference>
<feature type="domain" description="HAT C-terminal dimerisation" evidence="2">
    <location>
        <begin position="256"/>
        <end position="282"/>
    </location>
</feature>
<keyword evidence="4" id="KW-1185">Reference proteome</keyword>
<feature type="region of interest" description="Disordered" evidence="1">
    <location>
        <begin position="119"/>
        <end position="143"/>
    </location>
</feature>
<reference evidence="3" key="1">
    <citation type="submission" date="2023-03" db="EMBL/GenBank/DDBJ databases">
        <title>Massive genome expansion in bonnet fungi (Mycena s.s.) driven by repeated elements and novel gene families across ecological guilds.</title>
        <authorList>
            <consortium name="Lawrence Berkeley National Laboratory"/>
            <person name="Harder C.B."/>
            <person name="Miyauchi S."/>
            <person name="Viragh M."/>
            <person name="Kuo A."/>
            <person name="Thoen E."/>
            <person name="Andreopoulos B."/>
            <person name="Lu D."/>
            <person name="Skrede I."/>
            <person name="Drula E."/>
            <person name="Henrissat B."/>
            <person name="Morin E."/>
            <person name="Kohler A."/>
            <person name="Barry K."/>
            <person name="LaButti K."/>
            <person name="Morin E."/>
            <person name="Salamov A."/>
            <person name="Lipzen A."/>
            <person name="Mereny Z."/>
            <person name="Hegedus B."/>
            <person name="Baldrian P."/>
            <person name="Stursova M."/>
            <person name="Weitz H."/>
            <person name="Taylor A."/>
            <person name="Grigoriev I.V."/>
            <person name="Nagy L.G."/>
            <person name="Martin F."/>
            <person name="Kauserud H."/>
        </authorList>
    </citation>
    <scope>NUCLEOTIDE SEQUENCE</scope>
    <source>
        <strain evidence="3">CBHHK067</strain>
    </source>
</reference>
<gene>
    <name evidence="3" type="ORF">B0H17DRAFT_1126655</name>
</gene>
<evidence type="ECO:0000259" key="2">
    <source>
        <dbReference type="Pfam" id="PF05699"/>
    </source>
</evidence>
<evidence type="ECO:0000313" key="3">
    <source>
        <dbReference type="EMBL" id="KAJ7705054.1"/>
    </source>
</evidence>
<protein>
    <recommendedName>
        <fullName evidence="2">HAT C-terminal dimerisation domain-containing protein</fullName>
    </recommendedName>
</protein>
<sequence length="313" mass="34611">METLLFGVFPYSGSSRYPPTLYPIWQLLIFGPPWSLPKLATVAVTIDLVALLGHVTVTGALPPYRAVQYFVQHPQFQLPATSNVEVRVSLQRHWGIGVENTYKWMSSVARSTRRACTRPSDGTAVVKNGRRKKRPSLSTGRAHPSVKLISKVARRTGPVRRRVTAVFVSWGSTKLLPELKFILADGWKLCSAYRRWLTLSLVDPSTRRRTGNGCPVDRASTLVGEPPDPNCNPKDSFPKKEGLLRQISPVAGDFDDPLGWWKQNQGTLPSVAVVVRDILAIPGDLDDPRDSSMCITAKERLNRGSGTGSIMLN</sequence>
<evidence type="ECO:0000313" key="4">
    <source>
        <dbReference type="Proteomes" id="UP001221757"/>
    </source>
</evidence>
<dbReference type="GO" id="GO:0046983">
    <property type="term" value="F:protein dimerization activity"/>
    <property type="evidence" value="ECO:0007669"/>
    <property type="project" value="InterPro"/>
</dbReference>
<dbReference type="Proteomes" id="UP001221757">
    <property type="component" value="Unassembled WGS sequence"/>
</dbReference>
<comment type="caution">
    <text evidence="3">The sequence shown here is derived from an EMBL/GenBank/DDBJ whole genome shotgun (WGS) entry which is preliminary data.</text>
</comment>
<feature type="region of interest" description="Disordered" evidence="1">
    <location>
        <begin position="206"/>
        <end position="227"/>
    </location>
</feature>